<protein>
    <submittedName>
        <fullName evidence="1">Uncharacterized protein</fullName>
    </submittedName>
</protein>
<name>A0A564I3C6_9ENTR</name>
<reference evidence="1 2" key="1">
    <citation type="submission" date="2019-07" db="EMBL/GenBank/DDBJ databases">
        <authorList>
            <person name="Brisse S."/>
            <person name="Rodrigues C."/>
            <person name="Thorpe H."/>
        </authorList>
    </citation>
    <scope>NUCLEOTIDE SEQUENCE [LARGE SCALE GENOMIC DNA]</scope>
    <source>
        <strain evidence="1">SB6408</strain>
    </source>
</reference>
<evidence type="ECO:0000313" key="2">
    <source>
        <dbReference type="Proteomes" id="UP000318370"/>
    </source>
</evidence>
<accession>A0A564I3C6</accession>
<evidence type="ECO:0000313" key="1">
    <source>
        <dbReference type="EMBL" id="VUS38628.1"/>
    </source>
</evidence>
<dbReference type="RefSeq" id="WP_142461942.1">
    <property type="nucleotide sequence ID" value="NZ_CABGHF010000002.1"/>
</dbReference>
<dbReference type="Proteomes" id="UP000318370">
    <property type="component" value="Unassembled WGS sequence"/>
</dbReference>
<proteinExistence type="predicted"/>
<sequence length="244" mass="28036">MCGAAAVFYCLQQDRPDLYRQIALDLWNRGETCLRDWSIKPSEGCRHPKSFFYQNNTPQVSPIDWLTLASLRDSENIFKSYDSPDDQFSGITDESTIKKWFKRFDFKFITRSSQNSSSHGQVNHSYKDNYDKLHEISVLNNYLAKDKHVPILINASLLGSSCQTLTANHWIVGTKPLQLVNSGIITDNMTLTNSILSEEIIFECFSWGDKQTITNFRHVRNRSPATLKDFLGCFYGGIIYDHII</sequence>
<organism evidence="1 2">
    <name type="scientific">Klebsiella spallanzanii</name>
    <dbReference type="NCBI Taxonomy" id="2587528"/>
    <lineage>
        <taxon>Bacteria</taxon>
        <taxon>Pseudomonadati</taxon>
        <taxon>Pseudomonadota</taxon>
        <taxon>Gammaproteobacteria</taxon>
        <taxon>Enterobacterales</taxon>
        <taxon>Enterobacteriaceae</taxon>
        <taxon>Klebsiella/Raoultella group</taxon>
        <taxon>Klebsiella</taxon>
    </lineage>
</organism>
<dbReference type="EMBL" id="CABGHF010000002">
    <property type="protein sequence ID" value="VUS38628.1"/>
    <property type="molecule type" value="Genomic_DNA"/>
</dbReference>
<dbReference type="AlphaFoldDB" id="A0A564I3C6"/>
<gene>
    <name evidence="1" type="ORF">SB6408_03396</name>
</gene>